<accession>X1HRH6</accession>
<name>X1HRH6_9ZZZZ</name>
<dbReference type="Pfam" id="PF00248">
    <property type="entry name" value="Aldo_ket_red"/>
    <property type="match status" value="1"/>
</dbReference>
<keyword evidence="1" id="KW-0812">Transmembrane</keyword>
<feature type="domain" description="NADP-dependent oxidoreductase" evidence="2">
    <location>
        <begin position="74"/>
        <end position="190"/>
    </location>
</feature>
<dbReference type="InterPro" id="IPR053135">
    <property type="entry name" value="AKR2_Oxidoreductase"/>
</dbReference>
<dbReference type="EMBL" id="BARU01018719">
    <property type="protein sequence ID" value="GAH59660.1"/>
    <property type="molecule type" value="Genomic_DNA"/>
</dbReference>
<evidence type="ECO:0000256" key="1">
    <source>
        <dbReference type="SAM" id="Phobius"/>
    </source>
</evidence>
<reference evidence="3" key="1">
    <citation type="journal article" date="2014" name="Front. Microbiol.">
        <title>High frequency of phylogenetically diverse reductive dehalogenase-homologous genes in deep subseafloor sedimentary metagenomes.</title>
        <authorList>
            <person name="Kawai M."/>
            <person name="Futagami T."/>
            <person name="Toyoda A."/>
            <person name="Takaki Y."/>
            <person name="Nishi S."/>
            <person name="Hori S."/>
            <person name="Arai W."/>
            <person name="Tsubouchi T."/>
            <person name="Morono Y."/>
            <person name="Uchiyama I."/>
            <person name="Ito T."/>
            <person name="Fujiyama A."/>
            <person name="Inagaki F."/>
            <person name="Takami H."/>
        </authorList>
    </citation>
    <scope>NUCLEOTIDE SEQUENCE</scope>
    <source>
        <strain evidence="3">Expedition CK06-06</strain>
    </source>
</reference>
<dbReference type="SUPFAM" id="SSF51430">
    <property type="entry name" value="NAD(P)-linked oxidoreductase"/>
    <property type="match status" value="1"/>
</dbReference>
<dbReference type="InterPro" id="IPR006311">
    <property type="entry name" value="TAT_signal"/>
</dbReference>
<organism evidence="3">
    <name type="scientific">marine sediment metagenome</name>
    <dbReference type="NCBI Taxonomy" id="412755"/>
    <lineage>
        <taxon>unclassified sequences</taxon>
        <taxon>metagenomes</taxon>
        <taxon>ecological metagenomes</taxon>
    </lineage>
</organism>
<evidence type="ECO:0000259" key="2">
    <source>
        <dbReference type="Pfam" id="PF00248"/>
    </source>
</evidence>
<gene>
    <name evidence="3" type="ORF">S03H2_30906</name>
</gene>
<evidence type="ECO:0000313" key="3">
    <source>
        <dbReference type="EMBL" id="GAH59660.1"/>
    </source>
</evidence>
<protein>
    <recommendedName>
        <fullName evidence="2">NADP-dependent oxidoreductase domain-containing protein</fullName>
    </recommendedName>
</protein>
<proteinExistence type="predicted"/>
<feature type="transmembrane region" description="Helical" evidence="1">
    <location>
        <begin position="183"/>
        <end position="205"/>
    </location>
</feature>
<dbReference type="PANTHER" id="PTHR43312:SF1">
    <property type="entry name" value="NADP-DEPENDENT OXIDOREDUCTASE DOMAIN-CONTAINING PROTEIN"/>
    <property type="match status" value="1"/>
</dbReference>
<keyword evidence="1" id="KW-1133">Transmembrane helix</keyword>
<dbReference type="InterPro" id="IPR023210">
    <property type="entry name" value="NADP_OxRdtase_dom"/>
</dbReference>
<dbReference type="PROSITE" id="PS51318">
    <property type="entry name" value="TAT"/>
    <property type="match status" value="1"/>
</dbReference>
<dbReference type="Gene3D" id="3.20.20.100">
    <property type="entry name" value="NADP-dependent oxidoreductase domain"/>
    <property type="match status" value="1"/>
</dbReference>
<comment type="caution">
    <text evidence="3">The sequence shown here is derived from an EMBL/GenBank/DDBJ whole genome shotgun (WGS) entry which is preliminary data.</text>
</comment>
<keyword evidence="1" id="KW-0472">Membrane</keyword>
<dbReference type="InterPro" id="IPR036812">
    <property type="entry name" value="NAD(P)_OxRdtase_dom_sf"/>
</dbReference>
<sequence length="239" mass="26296">MDNIENKQVTRRRFMRDTAIATTGLGSVFVSARAAADLAAPQTPQKPKLPQVPRRKLGKTRIKVPCLGLGTMFNLLDAQIVLRNTLSWGVKYWDTANSYAGGNSELGIGKYLSKNPEARKDLFLVTKASGARTVKDVEKRLQTSLKRMHTKYINLYYAPHGMSNPAQLTDELRQWAKDAKKRGLIRFFGIFCGYGRLVILAIALLKFCVCNAAQANLLTASATSLAIGRCCGQRASASV</sequence>
<dbReference type="AlphaFoldDB" id="X1HRH6"/>
<dbReference type="PANTHER" id="PTHR43312">
    <property type="entry name" value="D-THREO-ALDOSE 1-DEHYDROGENASE"/>
    <property type="match status" value="1"/>
</dbReference>